<proteinExistence type="predicted"/>
<dbReference type="AlphaFoldDB" id="A0A450WSR8"/>
<name>A0A450WSR8_9GAMM</name>
<dbReference type="EMBL" id="CAADFN010000067">
    <property type="protein sequence ID" value="VFK20082.1"/>
    <property type="molecule type" value="Genomic_DNA"/>
</dbReference>
<organism evidence="1">
    <name type="scientific">Candidatus Kentrum sp. LFY</name>
    <dbReference type="NCBI Taxonomy" id="2126342"/>
    <lineage>
        <taxon>Bacteria</taxon>
        <taxon>Pseudomonadati</taxon>
        <taxon>Pseudomonadota</taxon>
        <taxon>Gammaproteobacteria</taxon>
        <taxon>Candidatus Kentrum</taxon>
    </lineage>
</organism>
<accession>A0A450WSR8</accession>
<protein>
    <submittedName>
        <fullName evidence="1">Uncharacterized protein</fullName>
    </submittedName>
</protein>
<evidence type="ECO:0000313" key="1">
    <source>
        <dbReference type="EMBL" id="VFK20082.1"/>
    </source>
</evidence>
<gene>
    <name evidence="1" type="ORF">BECKLFY1418C_GA0070996_106716</name>
</gene>
<reference evidence="1" key="1">
    <citation type="submission" date="2019-02" db="EMBL/GenBank/DDBJ databases">
        <authorList>
            <person name="Gruber-Vodicka R. H."/>
            <person name="Seah K. B. B."/>
        </authorList>
    </citation>
    <scope>NUCLEOTIDE SEQUENCE</scope>
    <source>
        <strain evidence="1">BECK_BY7</strain>
    </source>
</reference>
<sequence>MSAGLAANTETYPTPPMSVADLDAAIAAYEEARDALVAAQAN</sequence>